<keyword evidence="5" id="KW-0812">Transmembrane</keyword>
<dbReference type="InterPro" id="IPR052311">
    <property type="entry name" value="MMS22L-TONSL_complex_comp"/>
</dbReference>
<feature type="region of interest" description="Disordered" evidence="4">
    <location>
        <begin position="252"/>
        <end position="325"/>
    </location>
</feature>
<evidence type="ECO:0000313" key="7">
    <source>
        <dbReference type="Proteomes" id="UP000279833"/>
    </source>
</evidence>
<feature type="compositionally biased region" description="Low complexity" evidence="4">
    <location>
        <begin position="257"/>
        <end position="271"/>
    </location>
</feature>
<feature type="compositionally biased region" description="Polar residues" evidence="4">
    <location>
        <begin position="279"/>
        <end position="293"/>
    </location>
</feature>
<dbReference type="AlphaFoldDB" id="A0A183KGA8"/>
<reference evidence="8" key="1">
    <citation type="submission" date="2016-06" db="UniProtKB">
        <authorList>
            <consortium name="WormBaseParasite"/>
        </authorList>
    </citation>
    <scope>IDENTIFICATION</scope>
</reference>
<dbReference type="EMBL" id="UZAK01036374">
    <property type="protein sequence ID" value="VDP55081.1"/>
    <property type="molecule type" value="Genomic_DNA"/>
</dbReference>
<dbReference type="PANTHER" id="PTHR46358">
    <property type="entry name" value="TONSOKU-LIKE PROTEIN"/>
    <property type="match status" value="1"/>
</dbReference>
<keyword evidence="3" id="KW-0539">Nucleus</keyword>
<accession>A0A183KGA8</accession>
<dbReference type="Proteomes" id="UP000279833">
    <property type="component" value="Unassembled WGS sequence"/>
</dbReference>
<sequence length="772" mass="86809">MIRITQLPNYVYFLICHIIFTLIYEYFIRLVSTSFFTLKTADYDSWCNLKRETPENHSSDDSESSVAIKNNTSNQKSYSRHPCSGSRSSSLCETWDSVPPVSSKTKFNRKSLRSRNWDDLMVDLDQDENSQPSSPVKLKKSVNAVESYKQAMKAIGSSKTRFVDKCESSGNTDSMDLAKRRKKSHVIDANDNDWLILDEKPKGSRSVSSTTVKEHFDALNVKRGKCTATASSKNRSRQEDLEFLPHMAFTSTQNDNLSSLPPGPSSSVVGGSHKHLPPKSTSTPIKCNKQLNHSFKESSHSGKDSSVNTNNCLPPATVNNDQLKLPKLPTNEFPETTSYSVKVAFSDISVLVPVDSMSRSVSWLATEAYRRRQILLGFNSNIPITESGEQLVRLCTRDRALLLPSDRLFSIIPVLSQSGSVVELLAELNESVVTQKTPTNPSNQHVQSHLNYESKSNKLPQDTVSPFLHSVIDKARNTGVVDLSNLSLEDIECCKLLGQLVRDGGIRVITEVKLQGSHPSGQLVLTVTSLFCHTMALCRERTTFFFYSQRRSDVLMPRLLYLNLSYNPLLGCNMKQDNLENTNSLEYDLSTNHNNCWIRFIETILKVFPKLNYLNLTGCSLGGTNTMNVNYQNEQMFRSLSTDSFVSCLSELDLSWNPQISPNQLNYLLSMNCLKALKCLRLRGCSTFQNISTNKQCPINLPVSTLEVSSLSWLNNNSSEVFMKNLEKFNTFKESSFGDQLLNSICSALIKVIFIFCELILCLFILFIGFEQ</sequence>
<protein>
    <submittedName>
        <fullName evidence="8">Rho-GAP domain-containing protein</fullName>
    </submittedName>
</protein>
<evidence type="ECO:0000256" key="1">
    <source>
        <dbReference type="ARBA" id="ARBA00004123"/>
    </source>
</evidence>
<dbReference type="PANTHER" id="PTHR46358:SF1">
    <property type="entry name" value="TONSOKU-LIKE PROTEIN"/>
    <property type="match status" value="1"/>
</dbReference>
<feature type="transmembrane region" description="Helical" evidence="5">
    <location>
        <begin position="7"/>
        <end position="27"/>
    </location>
</feature>
<name>A0A183KGA8_9TREM</name>
<feature type="compositionally biased region" description="Basic and acidic residues" evidence="4">
    <location>
        <begin position="294"/>
        <end position="303"/>
    </location>
</feature>
<feature type="region of interest" description="Disordered" evidence="4">
    <location>
        <begin position="53"/>
        <end position="104"/>
    </location>
</feature>
<feature type="transmembrane region" description="Helical" evidence="5">
    <location>
        <begin position="748"/>
        <end position="770"/>
    </location>
</feature>
<dbReference type="GO" id="GO:0031297">
    <property type="term" value="P:replication fork processing"/>
    <property type="evidence" value="ECO:0007669"/>
    <property type="project" value="TreeGrafter"/>
</dbReference>
<evidence type="ECO:0000256" key="3">
    <source>
        <dbReference type="ARBA" id="ARBA00023242"/>
    </source>
</evidence>
<comment type="subcellular location">
    <subcellularLocation>
        <location evidence="1">Nucleus</location>
    </subcellularLocation>
</comment>
<dbReference type="SUPFAM" id="SSF52047">
    <property type="entry name" value="RNI-like"/>
    <property type="match status" value="1"/>
</dbReference>
<dbReference type="WBParaSite" id="SCUD_0001405801-mRNA-1">
    <property type="protein sequence ID" value="SCUD_0001405801-mRNA-1"/>
    <property type="gene ID" value="SCUD_0001405801"/>
</dbReference>
<dbReference type="GO" id="GO:0000724">
    <property type="term" value="P:double-strand break repair via homologous recombination"/>
    <property type="evidence" value="ECO:0007669"/>
    <property type="project" value="TreeGrafter"/>
</dbReference>
<proteinExistence type="predicted"/>
<feature type="compositionally biased region" description="Low complexity" evidence="4">
    <location>
        <begin position="80"/>
        <end position="90"/>
    </location>
</feature>
<evidence type="ECO:0000256" key="4">
    <source>
        <dbReference type="SAM" id="MobiDB-lite"/>
    </source>
</evidence>
<organism evidence="8">
    <name type="scientific">Schistosoma curassoni</name>
    <dbReference type="NCBI Taxonomy" id="6186"/>
    <lineage>
        <taxon>Eukaryota</taxon>
        <taxon>Metazoa</taxon>
        <taxon>Spiralia</taxon>
        <taxon>Lophotrochozoa</taxon>
        <taxon>Platyhelminthes</taxon>
        <taxon>Trematoda</taxon>
        <taxon>Digenea</taxon>
        <taxon>Strigeidida</taxon>
        <taxon>Schistosomatoidea</taxon>
        <taxon>Schistosomatidae</taxon>
        <taxon>Schistosoma</taxon>
    </lineage>
</organism>
<feature type="compositionally biased region" description="Polar residues" evidence="4">
    <location>
        <begin position="64"/>
        <end position="76"/>
    </location>
</feature>
<keyword evidence="5" id="KW-1133">Transmembrane helix</keyword>
<feature type="compositionally biased region" description="Polar residues" evidence="4">
    <location>
        <begin position="304"/>
        <end position="322"/>
    </location>
</feature>
<keyword evidence="7" id="KW-1185">Reference proteome</keyword>
<evidence type="ECO:0000313" key="6">
    <source>
        <dbReference type="EMBL" id="VDP55081.1"/>
    </source>
</evidence>
<dbReference type="STRING" id="6186.A0A183KGA8"/>
<keyword evidence="2" id="KW-0677">Repeat</keyword>
<evidence type="ECO:0000256" key="5">
    <source>
        <dbReference type="SAM" id="Phobius"/>
    </source>
</evidence>
<evidence type="ECO:0000313" key="8">
    <source>
        <dbReference type="WBParaSite" id="SCUD_0001405801-mRNA-1"/>
    </source>
</evidence>
<reference evidence="6 7" key="2">
    <citation type="submission" date="2018-11" db="EMBL/GenBank/DDBJ databases">
        <authorList>
            <consortium name="Pathogen Informatics"/>
        </authorList>
    </citation>
    <scope>NUCLEOTIDE SEQUENCE [LARGE SCALE GENOMIC DNA]</scope>
    <source>
        <strain evidence="6">Dakar</strain>
        <strain evidence="7">Dakar, Senegal</strain>
    </source>
</reference>
<evidence type="ECO:0000256" key="2">
    <source>
        <dbReference type="ARBA" id="ARBA00022737"/>
    </source>
</evidence>
<dbReference type="GO" id="GO:0043596">
    <property type="term" value="C:nuclear replication fork"/>
    <property type="evidence" value="ECO:0007669"/>
    <property type="project" value="TreeGrafter"/>
</dbReference>
<keyword evidence="5" id="KW-0472">Membrane</keyword>
<gene>
    <name evidence="6" type="ORF">SCUD_LOCUS14055</name>
</gene>